<accession>A0ABS9YJP5</accession>
<organism evidence="1 2">
    <name type="scientific">Streptomyces cylindrosporus</name>
    <dbReference type="NCBI Taxonomy" id="2927583"/>
    <lineage>
        <taxon>Bacteria</taxon>
        <taxon>Bacillati</taxon>
        <taxon>Actinomycetota</taxon>
        <taxon>Actinomycetes</taxon>
        <taxon>Kitasatosporales</taxon>
        <taxon>Streptomycetaceae</taxon>
        <taxon>Streptomyces</taxon>
    </lineage>
</organism>
<dbReference type="Proteomes" id="UP001165269">
    <property type="component" value="Unassembled WGS sequence"/>
</dbReference>
<sequence length="139" mass="15393">MTATLHIGRRTTPHHPLTGLRARWETFQLKRSRRVQTATFQRLHDALPLDNMDRHALDAPALESAFADLAADHPDTVTPADGGSAAREADREQLLIALRDHAFREAHPTPEHGWSPEVVAAHQRLIADVHACFHPGGDS</sequence>
<evidence type="ECO:0000313" key="2">
    <source>
        <dbReference type="Proteomes" id="UP001165269"/>
    </source>
</evidence>
<keyword evidence="2" id="KW-1185">Reference proteome</keyword>
<name>A0ABS9YJP5_9ACTN</name>
<dbReference type="EMBL" id="JALDAY010000015">
    <property type="protein sequence ID" value="MCI3277472.1"/>
    <property type="molecule type" value="Genomic_DNA"/>
</dbReference>
<gene>
    <name evidence="1" type="ORF">MQP27_41030</name>
</gene>
<comment type="caution">
    <text evidence="1">The sequence shown here is derived from an EMBL/GenBank/DDBJ whole genome shotgun (WGS) entry which is preliminary data.</text>
</comment>
<protein>
    <submittedName>
        <fullName evidence="1">Uncharacterized protein</fullName>
    </submittedName>
</protein>
<evidence type="ECO:0000313" key="1">
    <source>
        <dbReference type="EMBL" id="MCI3277472.1"/>
    </source>
</evidence>
<reference evidence="1" key="1">
    <citation type="submission" date="2022-03" db="EMBL/GenBank/DDBJ databases">
        <title>Streptomyces 7R015 and 7R016 isolated from Barleria lupulina in Thailand.</title>
        <authorList>
            <person name="Kanchanasin P."/>
            <person name="Phongsopitanun W."/>
            <person name="Tanasupawat S."/>
        </authorList>
    </citation>
    <scope>NUCLEOTIDE SEQUENCE</scope>
    <source>
        <strain evidence="1">7R015</strain>
    </source>
</reference>
<dbReference type="RefSeq" id="WP_242775211.1">
    <property type="nucleotide sequence ID" value="NZ_JALDAY010000015.1"/>
</dbReference>
<proteinExistence type="predicted"/>